<dbReference type="CTD" id="93109"/>
<feature type="transmembrane region" description="Helical" evidence="1">
    <location>
        <begin position="262"/>
        <end position="283"/>
    </location>
</feature>
<dbReference type="InParanoid" id="A0A6P7HVJ4"/>
<keyword evidence="1 3" id="KW-0812">Transmembrane</keyword>
<name>A0A6P7HVJ4_9TELE</name>
<dbReference type="AlphaFoldDB" id="A0A6P7HVJ4"/>
<reference evidence="3" key="1">
    <citation type="submission" date="2025-08" db="UniProtKB">
        <authorList>
            <consortium name="RefSeq"/>
        </authorList>
    </citation>
    <scope>IDENTIFICATION</scope>
</reference>
<feature type="transmembrane region" description="Helical" evidence="1">
    <location>
        <begin position="195"/>
        <end position="217"/>
    </location>
</feature>
<gene>
    <name evidence="3" type="primary">tmem44</name>
</gene>
<dbReference type="InterPro" id="IPR051415">
    <property type="entry name" value="LAAT-1"/>
</dbReference>
<dbReference type="GO" id="GO:0016020">
    <property type="term" value="C:membrane"/>
    <property type="evidence" value="ECO:0007669"/>
    <property type="project" value="TreeGrafter"/>
</dbReference>
<dbReference type="PANTHER" id="PTHR16201">
    <property type="entry name" value="SEVEN TRANSMEMBRANE PROTEIN 1-RELATED"/>
    <property type="match status" value="1"/>
</dbReference>
<dbReference type="GeneID" id="114434619"/>
<feature type="transmembrane region" description="Helical" evidence="1">
    <location>
        <begin position="229"/>
        <end position="250"/>
    </location>
</feature>
<feature type="transmembrane region" description="Helical" evidence="1">
    <location>
        <begin position="99"/>
        <end position="124"/>
    </location>
</feature>
<proteinExistence type="predicted"/>
<keyword evidence="2" id="KW-1185">Reference proteome</keyword>
<evidence type="ECO:0000256" key="1">
    <source>
        <dbReference type="SAM" id="Phobius"/>
    </source>
</evidence>
<organism evidence="2 3">
    <name type="scientific">Parambassis ranga</name>
    <name type="common">Indian glassy fish</name>
    <dbReference type="NCBI Taxonomy" id="210632"/>
    <lineage>
        <taxon>Eukaryota</taxon>
        <taxon>Metazoa</taxon>
        <taxon>Chordata</taxon>
        <taxon>Craniata</taxon>
        <taxon>Vertebrata</taxon>
        <taxon>Euteleostomi</taxon>
        <taxon>Actinopterygii</taxon>
        <taxon>Neopterygii</taxon>
        <taxon>Teleostei</taxon>
        <taxon>Neoteleostei</taxon>
        <taxon>Acanthomorphata</taxon>
        <taxon>Ovalentaria</taxon>
        <taxon>Ambassidae</taxon>
        <taxon>Parambassis</taxon>
    </lineage>
</organism>
<dbReference type="GO" id="GO:0015174">
    <property type="term" value="F:basic amino acid transmembrane transporter activity"/>
    <property type="evidence" value="ECO:0007669"/>
    <property type="project" value="TreeGrafter"/>
</dbReference>
<dbReference type="PANTHER" id="PTHR16201:SF53">
    <property type="entry name" value="TRANSMEMBRANE PROTEIN 44"/>
    <property type="match status" value="1"/>
</dbReference>
<dbReference type="RefSeq" id="XP_028259740.1">
    <property type="nucleotide sequence ID" value="XM_028403939.1"/>
</dbReference>
<feature type="transmembrane region" description="Helical" evidence="1">
    <location>
        <begin position="73"/>
        <end position="93"/>
    </location>
</feature>
<dbReference type="OrthoDB" id="8048523at2759"/>
<feature type="transmembrane region" description="Helical" evidence="1">
    <location>
        <begin position="42"/>
        <end position="61"/>
    </location>
</feature>
<evidence type="ECO:0000313" key="3">
    <source>
        <dbReference type="RefSeq" id="XP_028259740.1"/>
    </source>
</evidence>
<keyword evidence="1" id="KW-0472">Membrane</keyword>
<keyword evidence="1" id="KW-1133">Transmembrane helix</keyword>
<dbReference type="Proteomes" id="UP000515145">
    <property type="component" value="Chromosome 4"/>
</dbReference>
<protein>
    <submittedName>
        <fullName evidence="3">Transmembrane protein 44</fullName>
    </submittedName>
</protein>
<feature type="transmembrane region" description="Helical" evidence="1">
    <location>
        <begin position="145"/>
        <end position="163"/>
    </location>
</feature>
<sequence>MEERVLIGPISGRNVLTDLLTFCVDSVNTCFSPDARKLCAPIVLALLSALLLLLACILTTHQRWKFRGEGRGHIIPVCYTFIGNLCSTIGAVLSRQLYIQVLMGAFAAALDVLHCVLCGFPLLLCWNSNAERRLRMMKKRRRQHLLAVCVLMVVAGGFLRSNVTPAAYRPVSGRKLLHGPLQISRWGPLMDSTEILGYILGMLSFVIACTSRFPALLKTWRGQMLTQAYIVSALLCSLAGFFYTAAILLYDTHFGFLMRVLPWLLSSVGCVSLDLLIVVIHWCRRGHRRWSTRFSSDTAGLLGGSGISVEDNSVMKTHRKQEKLSSAQPKAKKVPKGAKMGHYMDVSVHPAREISLKKELTLCKDEPLGMMVRLNGVDGFCSSDSSYDSSAVSSDLEWDCEAAKTPWNEAKQQEGDAFPLQDWPKNPEPFNICLCSRPGLLQKPRFAAEEGDSSVSLAK</sequence>
<accession>A0A6P7HVJ4</accession>
<evidence type="ECO:0000313" key="2">
    <source>
        <dbReference type="Proteomes" id="UP000515145"/>
    </source>
</evidence>